<gene>
    <name evidence="1" type="ORF">PoB_001748000</name>
</gene>
<reference evidence="1 2" key="1">
    <citation type="journal article" date="2021" name="Elife">
        <title>Chloroplast acquisition without the gene transfer in kleptoplastic sea slugs, Plakobranchus ocellatus.</title>
        <authorList>
            <person name="Maeda T."/>
            <person name="Takahashi S."/>
            <person name="Yoshida T."/>
            <person name="Shimamura S."/>
            <person name="Takaki Y."/>
            <person name="Nagai Y."/>
            <person name="Toyoda A."/>
            <person name="Suzuki Y."/>
            <person name="Arimoto A."/>
            <person name="Ishii H."/>
            <person name="Satoh N."/>
            <person name="Nishiyama T."/>
            <person name="Hasebe M."/>
            <person name="Maruyama T."/>
            <person name="Minagawa J."/>
            <person name="Obokata J."/>
            <person name="Shigenobu S."/>
        </authorList>
    </citation>
    <scope>NUCLEOTIDE SEQUENCE [LARGE SCALE GENOMIC DNA]</scope>
</reference>
<comment type="caution">
    <text evidence="1">The sequence shown here is derived from an EMBL/GenBank/DDBJ whole genome shotgun (WGS) entry which is preliminary data.</text>
</comment>
<evidence type="ECO:0000313" key="1">
    <source>
        <dbReference type="EMBL" id="GFN90974.1"/>
    </source>
</evidence>
<name>A0AAV3Z771_9GAST</name>
<dbReference type="EMBL" id="BLXT01002074">
    <property type="protein sequence ID" value="GFN90974.1"/>
    <property type="molecule type" value="Genomic_DNA"/>
</dbReference>
<sequence>MEATVAVSEPFEIGIDNNLPPAAVQLSILEGFIKELACLMSGRAAVIKCFDAKMAAFKKEVLDEDTPSSTPSFLGLYIPAVDAANKFEEDTKATSGGLGRDYSAKFASFSTGESSTIRIIRMTAEIADPRRDEKNR</sequence>
<dbReference type="AlphaFoldDB" id="A0AAV3Z771"/>
<organism evidence="1 2">
    <name type="scientific">Plakobranchus ocellatus</name>
    <dbReference type="NCBI Taxonomy" id="259542"/>
    <lineage>
        <taxon>Eukaryota</taxon>
        <taxon>Metazoa</taxon>
        <taxon>Spiralia</taxon>
        <taxon>Lophotrochozoa</taxon>
        <taxon>Mollusca</taxon>
        <taxon>Gastropoda</taxon>
        <taxon>Heterobranchia</taxon>
        <taxon>Euthyneura</taxon>
        <taxon>Panpulmonata</taxon>
        <taxon>Sacoglossa</taxon>
        <taxon>Placobranchoidea</taxon>
        <taxon>Plakobranchidae</taxon>
        <taxon>Plakobranchus</taxon>
    </lineage>
</organism>
<proteinExistence type="predicted"/>
<dbReference type="Proteomes" id="UP000735302">
    <property type="component" value="Unassembled WGS sequence"/>
</dbReference>
<keyword evidence="2" id="KW-1185">Reference proteome</keyword>
<accession>A0AAV3Z771</accession>
<evidence type="ECO:0000313" key="2">
    <source>
        <dbReference type="Proteomes" id="UP000735302"/>
    </source>
</evidence>
<protein>
    <submittedName>
        <fullName evidence="1">Uncharacterized protein</fullName>
    </submittedName>
</protein>